<name>A0A5B9DAP4_9ARCH</name>
<keyword evidence="6" id="KW-0520">NAD</keyword>
<evidence type="ECO:0000256" key="8">
    <source>
        <dbReference type="RuleBase" id="RU004417"/>
    </source>
</evidence>
<dbReference type="Proteomes" id="UP000321408">
    <property type="component" value="Chromosome"/>
</dbReference>
<dbReference type="GO" id="GO:0004352">
    <property type="term" value="F:glutamate dehydrogenase (NAD+) activity"/>
    <property type="evidence" value="ECO:0007669"/>
    <property type="project" value="TreeGrafter"/>
</dbReference>
<dbReference type="Pfam" id="PF02812">
    <property type="entry name" value="ELFV_dehydrog_N"/>
    <property type="match status" value="1"/>
</dbReference>
<dbReference type="SUPFAM" id="SSF53223">
    <property type="entry name" value="Aminoacid dehydrogenase-like, N-terminal domain"/>
    <property type="match status" value="1"/>
</dbReference>
<evidence type="ECO:0000256" key="5">
    <source>
        <dbReference type="PIRSR" id="PIRSR000185-1"/>
    </source>
</evidence>
<sequence length="416" mass="46023">MTGNPWENALKQLRNACDYLDLNKDLYEYLSHPQRIVIVNCPVKMDDGSLKVFEGFRILHSNARGPGKGGIRYAQNVDMDEVKALSMWMTWKCATVGIPLGGAKGGVTCNPHEMSQNELERLTRRFTQGIINVIGPEIDIPAPDMNTTPQMMAWIMDVYSMAKGATISGVVTGKPVEIGGSLGRTQATGHGVAYVADQYAKNHDMKPEDCSVVVQGFGNVGQYTCTTLKSYGYKIIATSDISGGYYNPDGLDIDEMFAYINDPEHRTLEGYTKAKKISNKELLELKCDFLCPCALENQITIENASKLNCKVIVEGANGPTTPEADEILNKNGIDVVPDVLANAGGVTVSYFEWIQDRQGLFWDLDEVNKQLETILKRAFDAIRDLKNEKKISYRLAAYLIAVQRVAKAVELRGIYP</sequence>
<evidence type="ECO:0000256" key="1">
    <source>
        <dbReference type="ARBA" id="ARBA00006382"/>
    </source>
</evidence>
<evidence type="ECO:0000256" key="2">
    <source>
        <dbReference type="ARBA" id="ARBA00011643"/>
    </source>
</evidence>
<dbReference type="PANTHER" id="PTHR11606">
    <property type="entry name" value="GLUTAMATE DEHYDROGENASE"/>
    <property type="match status" value="1"/>
</dbReference>
<feature type="site" description="Important for catalysis" evidence="7">
    <location>
        <position position="144"/>
    </location>
</feature>
<dbReference type="PIRSF" id="PIRSF000185">
    <property type="entry name" value="Glu_DH"/>
    <property type="match status" value="1"/>
</dbReference>
<dbReference type="Gene3D" id="3.40.50.720">
    <property type="entry name" value="NAD(P)-binding Rossmann-like Domain"/>
    <property type="match status" value="1"/>
</dbReference>
<dbReference type="GO" id="GO:0006538">
    <property type="term" value="P:L-glutamate catabolic process"/>
    <property type="evidence" value="ECO:0007669"/>
    <property type="project" value="TreeGrafter"/>
</dbReference>
<evidence type="ECO:0000256" key="6">
    <source>
        <dbReference type="PIRSR" id="PIRSR000185-2"/>
    </source>
</evidence>
<dbReference type="FunFam" id="3.40.50.10860:FF:000003">
    <property type="entry name" value="Glutamate dehydrogenase"/>
    <property type="match status" value="1"/>
</dbReference>
<dbReference type="InterPro" id="IPR006096">
    <property type="entry name" value="Glu/Leu/Phe/Val/Trp_DH_C"/>
</dbReference>
<dbReference type="AlphaFoldDB" id="A0A5B9DAP4"/>
<keyword evidence="6" id="KW-0547">Nucleotide-binding</keyword>
<dbReference type="KEGG" id="psyt:DSAG12_02001"/>
<keyword evidence="11" id="KW-1185">Reference proteome</keyword>
<evidence type="ECO:0000313" key="10">
    <source>
        <dbReference type="EMBL" id="QEE16172.1"/>
    </source>
</evidence>
<dbReference type="PROSITE" id="PS00074">
    <property type="entry name" value="GLFV_DEHYDROGENASE"/>
    <property type="match status" value="1"/>
</dbReference>
<feature type="binding site" evidence="6">
    <location>
        <position position="92"/>
    </location>
    <ligand>
        <name>substrate</name>
    </ligand>
</feature>
<comment type="subunit">
    <text evidence="2">Homohexamer.</text>
</comment>
<feature type="active site" description="Proton donor" evidence="5">
    <location>
        <position position="104"/>
    </location>
</feature>
<gene>
    <name evidence="10" type="ORF">DSAG12_02001</name>
</gene>
<dbReference type="RefSeq" id="WP_147663051.1">
    <property type="nucleotide sequence ID" value="NZ_CP042905.2"/>
</dbReference>
<dbReference type="EMBL" id="CP042905">
    <property type="protein sequence ID" value="QEE16172.1"/>
    <property type="molecule type" value="Genomic_DNA"/>
</dbReference>
<dbReference type="SUPFAM" id="SSF51735">
    <property type="entry name" value="NAD(P)-binding Rossmann-fold domains"/>
    <property type="match status" value="1"/>
</dbReference>
<dbReference type="OrthoDB" id="6425at2157"/>
<dbReference type="InterPro" id="IPR046346">
    <property type="entry name" value="Aminoacid_DH-like_N_sf"/>
</dbReference>
<evidence type="ECO:0000313" key="11">
    <source>
        <dbReference type="Proteomes" id="UP000321408"/>
    </source>
</evidence>
<feature type="domain" description="Glutamate/phenylalanine/leucine/valine/L-tryptophan dehydrogenase C-terminal" evidence="9">
    <location>
        <begin position="181"/>
        <end position="413"/>
    </location>
</feature>
<dbReference type="Gene3D" id="3.40.50.10860">
    <property type="entry name" value="Leucine Dehydrogenase, chain A, domain 1"/>
    <property type="match status" value="1"/>
</dbReference>
<feature type="binding site" evidence="6">
    <location>
        <position position="349"/>
    </location>
    <ligand>
        <name>substrate</name>
    </ligand>
</feature>
<dbReference type="PRINTS" id="PR00082">
    <property type="entry name" value="GLFDHDRGNASE"/>
</dbReference>
<evidence type="ECO:0000256" key="4">
    <source>
        <dbReference type="PIRNR" id="PIRNR000185"/>
    </source>
</evidence>
<dbReference type="InterPro" id="IPR033524">
    <property type="entry name" value="Glu/Leu/Phe/Val_DH_AS"/>
</dbReference>
<comment type="similarity">
    <text evidence="1 4 8">Belongs to the Glu/Leu/Phe/Val dehydrogenases family.</text>
</comment>
<dbReference type="InterPro" id="IPR014362">
    <property type="entry name" value="Glu_DH"/>
</dbReference>
<dbReference type="InterPro" id="IPR036291">
    <property type="entry name" value="NAD(P)-bd_dom_sf"/>
</dbReference>
<evidence type="ECO:0000256" key="7">
    <source>
        <dbReference type="PIRSR" id="PIRSR000185-3"/>
    </source>
</evidence>
<feature type="binding site" evidence="6">
    <location>
        <position position="188"/>
    </location>
    <ligand>
        <name>NAD(+)</name>
        <dbReference type="ChEBI" id="CHEBI:57540"/>
    </ligand>
</feature>
<dbReference type="CDD" id="cd01076">
    <property type="entry name" value="NAD_bind_1_Glu_DH"/>
    <property type="match status" value="1"/>
</dbReference>
<evidence type="ECO:0000256" key="3">
    <source>
        <dbReference type="ARBA" id="ARBA00023002"/>
    </source>
</evidence>
<feature type="binding site" evidence="6">
    <location>
        <position position="219"/>
    </location>
    <ligand>
        <name>NAD(+)</name>
        <dbReference type="ChEBI" id="CHEBI:57540"/>
    </ligand>
</feature>
<accession>A0A5B9DAP4</accession>
<dbReference type="InterPro" id="IPR006097">
    <property type="entry name" value="Glu/Leu/Phe/Val/Trp_DH_dimer"/>
</dbReference>
<dbReference type="GO" id="GO:0000166">
    <property type="term" value="F:nucleotide binding"/>
    <property type="evidence" value="ECO:0007669"/>
    <property type="project" value="UniProtKB-KW"/>
</dbReference>
<dbReference type="InterPro" id="IPR033922">
    <property type="entry name" value="NAD_bind_Glu_DH"/>
</dbReference>
<dbReference type="SMART" id="SM00839">
    <property type="entry name" value="ELFV_dehydrog"/>
    <property type="match status" value="1"/>
</dbReference>
<reference evidence="10 11" key="2">
    <citation type="journal article" date="2024" name="Int. J. Syst. Evol. Microbiol.">
        <title>Promethearchaeum syntrophicum gen. nov., sp. nov., an anaerobic, obligately syntrophic archaeon, the first isolate of the lineage 'Asgard' archaea, and proposal of the new archaeal phylum Promethearchaeota phyl. nov. and kingdom Promethearchaeati regn. nov.</title>
        <authorList>
            <person name="Imachi H."/>
            <person name="Nobu M.K."/>
            <person name="Kato S."/>
            <person name="Takaki Y."/>
            <person name="Miyazaki M."/>
            <person name="Miyata M."/>
            <person name="Ogawara M."/>
            <person name="Saito Y."/>
            <person name="Sakai S."/>
            <person name="Tahara Y.O."/>
            <person name="Takano Y."/>
            <person name="Tasumi E."/>
            <person name="Uematsu K."/>
            <person name="Yoshimura T."/>
            <person name="Itoh T."/>
            <person name="Ohkuma M."/>
            <person name="Takai K."/>
        </authorList>
    </citation>
    <scope>NUCLEOTIDE SEQUENCE [LARGE SCALE GENOMIC DNA]</scope>
    <source>
        <strain evidence="10 11">MK-D1</strain>
    </source>
</reference>
<evidence type="ECO:0000259" key="9">
    <source>
        <dbReference type="SMART" id="SM00839"/>
    </source>
</evidence>
<dbReference type="Pfam" id="PF00208">
    <property type="entry name" value="ELFV_dehydrog"/>
    <property type="match status" value="1"/>
</dbReference>
<dbReference type="PANTHER" id="PTHR11606:SF13">
    <property type="entry name" value="GLUTAMATE DEHYDROGENASE 1, MITOCHONDRIAL"/>
    <property type="match status" value="1"/>
</dbReference>
<dbReference type="InterPro" id="IPR006095">
    <property type="entry name" value="Glu/Leu/Phe/Val/Trp_DH"/>
</dbReference>
<keyword evidence="3 4" id="KW-0560">Oxidoreductase</keyword>
<organism evidence="10 11">
    <name type="scientific">Promethearchaeum syntrophicum</name>
    <dbReference type="NCBI Taxonomy" id="2594042"/>
    <lineage>
        <taxon>Archaea</taxon>
        <taxon>Promethearchaeati</taxon>
        <taxon>Promethearchaeota</taxon>
        <taxon>Promethearchaeia</taxon>
        <taxon>Promethearchaeales</taxon>
        <taxon>Promethearchaeaceae</taxon>
        <taxon>Promethearchaeum</taxon>
    </lineage>
</organism>
<feature type="binding site" evidence="6">
    <location>
        <position position="68"/>
    </location>
    <ligand>
        <name>substrate</name>
    </ligand>
</feature>
<reference evidence="10 11" key="1">
    <citation type="journal article" date="2020" name="Nature">
        <title>Isolation of an archaeon at the prokaryote-eukaryote interface.</title>
        <authorList>
            <person name="Imachi H."/>
            <person name="Nobu M.K."/>
            <person name="Nakahara N."/>
            <person name="Morono Y."/>
            <person name="Ogawara M."/>
            <person name="Takaki Y."/>
            <person name="Takano Y."/>
            <person name="Uematsu K."/>
            <person name="Ikuta T."/>
            <person name="Ito M."/>
            <person name="Matsui Y."/>
            <person name="Miyazaki M."/>
            <person name="Murata K."/>
            <person name="Saito Y."/>
            <person name="Sakai S."/>
            <person name="Song C."/>
            <person name="Tasumi E."/>
            <person name="Yamanaka Y."/>
            <person name="Yamaguchi T."/>
            <person name="Kamagata Y."/>
            <person name="Tamaki H."/>
            <person name="Takai K."/>
        </authorList>
    </citation>
    <scope>NUCLEOTIDE SEQUENCE [LARGE SCALE GENOMIC DNA]</scope>
    <source>
        <strain evidence="10 11">MK-D1</strain>
    </source>
</reference>
<dbReference type="GeneID" id="41329991"/>
<protein>
    <recommendedName>
        <fullName evidence="4">Glutamate dehydrogenase</fullName>
    </recommendedName>
</protein>
<proteinExistence type="inferred from homology"/>